<keyword evidence="13" id="KW-1185">Reference proteome</keyword>
<sequence>MNATVAVLDAGAQYCKVIDRRVRELNVHSDILPLNSSLDDLLQRGYKAIIISGGPRSVVDDDHLLFDRKILEGRLPVLGICYGMQTWQLINHLSGGKVEQAGVRRHGQFVVRLDISSPLFAGLQPEETVLLTHEDRCTEIAEGFASIGVLDDCVVGPSVFFPIPAISKPEQDLYGVQFHPEVDLTVKGNVILSNFLFEIAGLTPNFRVEDRLDSCIKLLKIAVGERKVLFLLSGGVDSTVCAAIAQKALKPEQICAVHINNGFLRKNESESTLEALGKLGLIGELVLIILNYLHCLMSPLRRTTGIFFFKLSIFGEKCLVLNSKIGLSLSSIFLVNYVNASLRFYSGVTTYQVPVDTSALAPASLLCKAPQGASAAGEIMEPYSAMEVDNNSINASLSPRAIHGGVVPYHEIRNIPIGPLNLHVVNPEEKRKIIGDVFIRVAEETWRDMKLNPDEFLLCQGTLRPDLIESASASVSKKADLIKTHHNVSDLVKKLSQEGRVIEPLADFHKDEVRSIGRMLGLPEEVVERHPFPGPGLAVRILCANEPFPHALLNKINAAINADEQQRLNTMTAGGALAAQILPIRSVGVQGDCRSYSYVCVVSSDKKPDWDSLFFIAQIIPRICHNINRVVYAFGQHIKYSVSDVTVTYLREPVIETLREVDARVNAVLLQEGCRRRLAQIPIVLIPIHFDRDPANMMATSSILRSVVLRPFVTSDFMTGLPAKPGVDLPLEVVEKMVVTASEVAGISRVLYDMTSKPPATTEWE</sequence>
<dbReference type="SUPFAM" id="SSF52402">
    <property type="entry name" value="Adenine nucleotide alpha hydrolases-like"/>
    <property type="match status" value="2"/>
</dbReference>
<comment type="pathway">
    <text evidence="1">Purine metabolism; GMP biosynthesis; GMP from XMP (L-Gln route): step 1/1.</text>
</comment>
<evidence type="ECO:0000256" key="5">
    <source>
        <dbReference type="ARBA" id="ARBA00022749"/>
    </source>
</evidence>
<dbReference type="InterPro" id="IPR014729">
    <property type="entry name" value="Rossmann-like_a/b/a_fold"/>
</dbReference>
<gene>
    <name evidence="12" type="ORF">TASK_LOCUS5054</name>
</gene>
<evidence type="ECO:0000259" key="11">
    <source>
        <dbReference type="PROSITE" id="PS51553"/>
    </source>
</evidence>
<keyword evidence="7 10" id="KW-0067">ATP-binding</keyword>
<dbReference type="WBParaSite" id="TASK_0000505301-mRNA-1">
    <property type="protein sequence ID" value="TASK_0000505301-mRNA-1"/>
    <property type="gene ID" value="TASK_0000505301"/>
</dbReference>
<dbReference type="PANTHER" id="PTHR11922">
    <property type="entry name" value="GMP SYNTHASE-RELATED"/>
    <property type="match status" value="1"/>
</dbReference>
<dbReference type="PROSITE" id="PS51553">
    <property type="entry name" value="GMPS_ATP_PPASE"/>
    <property type="match status" value="1"/>
</dbReference>
<dbReference type="Gene3D" id="3.40.50.880">
    <property type="match status" value="1"/>
</dbReference>
<dbReference type="CDD" id="cd01997">
    <property type="entry name" value="GMP_synthase_C"/>
    <property type="match status" value="1"/>
</dbReference>
<dbReference type="GO" id="GO:0005829">
    <property type="term" value="C:cytosol"/>
    <property type="evidence" value="ECO:0007669"/>
    <property type="project" value="TreeGrafter"/>
</dbReference>
<dbReference type="InterPro" id="IPR004739">
    <property type="entry name" value="GMP_synth_GATase"/>
</dbReference>
<reference evidence="12 13" key="2">
    <citation type="submission" date="2018-11" db="EMBL/GenBank/DDBJ databases">
        <authorList>
            <consortium name="Pathogen Informatics"/>
        </authorList>
    </citation>
    <scope>NUCLEOTIDE SEQUENCE [LARGE SCALE GENOMIC DNA]</scope>
</reference>
<evidence type="ECO:0000313" key="13">
    <source>
        <dbReference type="Proteomes" id="UP000282613"/>
    </source>
</evidence>
<dbReference type="GO" id="GO:0003921">
    <property type="term" value="F:GMP synthase activity"/>
    <property type="evidence" value="ECO:0007669"/>
    <property type="project" value="InterPro"/>
</dbReference>
<organism evidence="14">
    <name type="scientific">Taenia asiatica</name>
    <name type="common">Asian tapeworm</name>
    <dbReference type="NCBI Taxonomy" id="60517"/>
    <lineage>
        <taxon>Eukaryota</taxon>
        <taxon>Metazoa</taxon>
        <taxon>Spiralia</taxon>
        <taxon>Lophotrochozoa</taxon>
        <taxon>Platyhelminthes</taxon>
        <taxon>Cestoda</taxon>
        <taxon>Eucestoda</taxon>
        <taxon>Cyclophyllidea</taxon>
        <taxon>Taeniidae</taxon>
        <taxon>Taenia</taxon>
    </lineage>
</organism>
<dbReference type="Pfam" id="PF00958">
    <property type="entry name" value="GMP_synt_C"/>
    <property type="match status" value="1"/>
</dbReference>
<evidence type="ECO:0000256" key="1">
    <source>
        <dbReference type="ARBA" id="ARBA00005153"/>
    </source>
</evidence>
<reference evidence="14" key="1">
    <citation type="submission" date="2017-02" db="UniProtKB">
        <authorList>
            <consortium name="WormBaseParasite"/>
        </authorList>
    </citation>
    <scope>IDENTIFICATION</scope>
</reference>
<dbReference type="PRINTS" id="PR00096">
    <property type="entry name" value="GATASE"/>
</dbReference>
<dbReference type="UniPathway" id="UPA00189">
    <property type="reaction ID" value="UER00296"/>
</dbReference>
<accession>A0A0R3W4R5</accession>
<evidence type="ECO:0000256" key="7">
    <source>
        <dbReference type="ARBA" id="ARBA00022840"/>
    </source>
</evidence>
<keyword evidence="3" id="KW-0436">Ligase</keyword>
<evidence type="ECO:0000256" key="9">
    <source>
        <dbReference type="ARBA" id="ARBA00031356"/>
    </source>
</evidence>
<feature type="binding site" evidence="10">
    <location>
        <begin position="233"/>
        <end position="239"/>
    </location>
    <ligand>
        <name>ATP</name>
        <dbReference type="ChEBI" id="CHEBI:30616"/>
    </ligand>
</feature>
<dbReference type="PRINTS" id="PR00097">
    <property type="entry name" value="ANTSNTHASEII"/>
</dbReference>
<dbReference type="InterPro" id="IPR001674">
    <property type="entry name" value="GMP_synth_C"/>
</dbReference>
<dbReference type="InterPro" id="IPR029062">
    <property type="entry name" value="Class_I_gatase-like"/>
</dbReference>
<dbReference type="OrthoDB" id="1724632at2759"/>
<dbReference type="CDD" id="cd01742">
    <property type="entry name" value="GATase1_GMP_Synthase"/>
    <property type="match status" value="1"/>
</dbReference>
<evidence type="ECO:0000256" key="6">
    <source>
        <dbReference type="ARBA" id="ARBA00022755"/>
    </source>
</evidence>
<evidence type="ECO:0000256" key="8">
    <source>
        <dbReference type="ARBA" id="ARBA00022962"/>
    </source>
</evidence>
<dbReference type="InterPro" id="IPR025777">
    <property type="entry name" value="GMPS_ATP_PPase_dom"/>
</dbReference>
<evidence type="ECO:0000313" key="12">
    <source>
        <dbReference type="EMBL" id="VDK34427.1"/>
    </source>
</evidence>
<dbReference type="Pfam" id="PF00117">
    <property type="entry name" value="GATase"/>
    <property type="match status" value="1"/>
</dbReference>
<dbReference type="GO" id="GO:0005524">
    <property type="term" value="F:ATP binding"/>
    <property type="evidence" value="ECO:0007669"/>
    <property type="project" value="UniProtKB-UniRule"/>
</dbReference>
<evidence type="ECO:0000256" key="10">
    <source>
        <dbReference type="PROSITE-ProRule" id="PRU00886"/>
    </source>
</evidence>
<dbReference type="Pfam" id="PF02540">
    <property type="entry name" value="NAD_synthase"/>
    <property type="match status" value="1"/>
</dbReference>
<name>A0A0R3W4R5_TAEAS</name>
<dbReference type="STRING" id="60517.A0A0R3W4R5"/>
<dbReference type="InterPro" id="IPR017926">
    <property type="entry name" value="GATASE"/>
</dbReference>
<protein>
    <recommendedName>
        <fullName evidence="2">GMP synthase (glutamine-hydrolyzing)</fullName>
        <ecNumber evidence="2">6.3.5.2</ecNumber>
    </recommendedName>
    <alternativeName>
        <fullName evidence="9">Glutamine amidotransferase</fullName>
    </alternativeName>
</protein>
<keyword evidence="5 10" id="KW-0332">GMP biosynthesis</keyword>
<dbReference type="Proteomes" id="UP000282613">
    <property type="component" value="Unassembled WGS sequence"/>
</dbReference>
<dbReference type="EMBL" id="UYRS01018388">
    <property type="protein sequence ID" value="VDK34427.1"/>
    <property type="molecule type" value="Genomic_DNA"/>
</dbReference>
<dbReference type="PANTHER" id="PTHR11922:SF2">
    <property type="entry name" value="GMP SYNTHASE [GLUTAMINE-HYDROLYZING]"/>
    <property type="match status" value="1"/>
</dbReference>
<keyword evidence="8" id="KW-0315">Glutamine amidotransferase</keyword>
<keyword evidence="4 10" id="KW-0547">Nucleotide-binding</keyword>
<proteinExistence type="predicted"/>
<evidence type="ECO:0000256" key="4">
    <source>
        <dbReference type="ARBA" id="ARBA00022741"/>
    </source>
</evidence>
<dbReference type="SUPFAM" id="SSF54810">
    <property type="entry name" value="GMP synthetase C-terminal dimerisation domain"/>
    <property type="match status" value="2"/>
</dbReference>
<dbReference type="SUPFAM" id="SSF52317">
    <property type="entry name" value="Class I glutamine amidotransferase-like"/>
    <property type="match status" value="1"/>
</dbReference>
<dbReference type="FunFam" id="3.30.300.10:FF:000008">
    <property type="entry name" value="GMP synthase [glutamine-hydrolyzing]"/>
    <property type="match status" value="1"/>
</dbReference>
<evidence type="ECO:0000256" key="3">
    <source>
        <dbReference type="ARBA" id="ARBA00022598"/>
    </source>
</evidence>
<feature type="domain" description="GMPS ATP-PPase" evidence="11">
    <location>
        <begin position="206"/>
        <end position="529"/>
    </location>
</feature>
<dbReference type="Gene3D" id="3.40.50.620">
    <property type="entry name" value="HUPs"/>
    <property type="match status" value="1"/>
</dbReference>
<evidence type="ECO:0000313" key="14">
    <source>
        <dbReference type="WBParaSite" id="TASK_0000505301-mRNA-1"/>
    </source>
</evidence>
<dbReference type="AlphaFoldDB" id="A0A0R3W4R5"/>
<dbReference type="InterPro" id="IPR022310">
    <property type="entry name" value="NAD/GMP_synthase"/>
</dbReference>
<dbReference type="EC" id="6.3.5.2" evidence="2"/>
<dbReference type="Gene3D" id="3.30.300.10">
    <property type="match status" value="2"/>
</dbReference>
<evidence type="ECO:0000256" key="2">
    <source>
        <dbReference type="ARBA" id="ARBA00012746"/>
    </source>
</evidence>
<dbReference type="PROSITE" id="PS51273">
    <property type="entry name" value="GATASE_TYPE_1"/>
    <property type="match status" value="1"/>
</dbReference>
<keyword evidence="6 10" id="KW-0658">Purine biosynthesis</keyword>